<evidence type="ECO:0000313" key="26">
    <source>
        <dbReference type="Ensembl" id="ENSOKIP00005026193.1"/>
    </source>
</evidence>
<dbReference type="PROSITE" id="PS50923">
    <property type="entry name" value="SUSHI"/>
    <property type="match status" value="4"/>
</dbReference>
<reference evidence="26" key="2">
    <citation type="submission" date="2025-09" db="UniProtKB">
        <authorList>
            <consortium name="Ensembl"/>
        </authorList>
    </citation>
    <scope>IDENTIFICATION</scope>
</reference>
<evidence type="ECO:0000256" key="21">
    <source>
        <dbReference type="ARBA" id="ARBA00077848"/>
    </source>
</evidence>
<dbReference type="FunFam" id="3.40.390.10:FF:000026">
    <property type="entry name" value="Pappalysin 1"/>
    <property type="match status" value="1"/>
</dbReference>
<organism evidence="26 27">
    <name type="scientific">Oncorhynchus kisutch</name>
    <name type="common">Coho salmon</name>
    <name type="synonym">Salmo kisutch</name>
    <dbReference type="NCBI Taxonomy" id="8019"/>
    <lineage>
        <taxon>Eukaryota</taxon>
        <taxon>Metazoa</taxon>
        <taxon>Chordata</taxon>
        <taxon>Craniata</taxon>
        <taxon>Vertebrata</taxon>
        <taxon>Euteleostomi</taxon>
        <taxon>Actinopterygii</taxon>
        <taxon>Neopterygii</taxon>
        <taxon>Teleostei</taxon>
        <taxon>Protacanthopterygii</taxon>
        <taxon>Salmoniformes</taxon>
        <taxon>Salmonidae</taxon>
        <taxon>Salmoninae</taxon>
        <taxon>Oncorhynchus</taxon>
    </lineage>
</organism>
<keyword evidence="15" id="KW-0325">Glycoprotein</keyword>
<dbReference type="Pfam" id="PF25900">
    <property type="entry name" value="PAPPA"/>
    <property type="match status" value="1"/>
</dbReference>
<evidence type="ECO:0000256" key="20">
    <source>
        <dbReference type="ARBA" id="ARBA00075042"/>
    </source>
</evidence>
<dbReference type="EC" id="3.4.24.79" evidence="18"/>
<keyword evidence="9" id="KW-0677">Repeat</keyword>
<dbReference type="GO" id="GO:0005615">
    <property type="term" value="C:extracellular space"/>
    <property type="evidence" value="ECO:0007669"/>
    <property type="project" value="TreeGrafter"/>
</dbReference>
<evidence type="ECO:0000256" key="2">
    <source>
        <dbReference type="ARBA" id="ARBA00004613"/>
    </source>
</evidence>
<dbReference type="CDD" id="cd00033">
    <property type="entry name" value="CCP"/>
    <property type="match status" value="4"/>
</dbReference>
<dbReference type="SUPFAM" id="SSF49899">
    <property type="entry name" value="Concanavalin A-like lectins/glucanases"/>
    <property type="match status" value="1"/>
</dbReference>
<keyword evidence="11" id="KW-0862">Zinc</keyword>
<dbReference type="InterPro" id="IPR024079">
    <property type="entry name" value="MetalloPept_cat_dom_sf"/>
</dbReference>
<name>A0A8C7FCT9_ONCKI</name>
<dbReference type="FunFam" id="2.60.120.200:FF:000097">
    <property type="entry name" value="Pappalysin 1"/>
    <property type="match status" value="1"/>
</dbReference>
<dbReference type="InterPro" id="IPR043543">
    <property type="entry name" value="PAPPA/PAPPA2"/>
</dbReference>
<keyword evidence="5 22" id="KW-0768">Sushi</keyword>
<evidence type="ECO:0000256" key="13">
    <source>
        <dbReference type="ARBA" id="ARBA00023145"/>
    </source>
</evidence>
<dbReference type="Pfam" id="PF13385">
    <property type="entry name" value="Laminin_G_3"/>
    <property type="match status" value="1"/>
</dbReference>
<keyword evidence="14" id="KW-1015">Disulfide bond</keyword>
<feature type="chain" id="PRO_5034290753" description="Pappalysin-1" evidence="24">
    <location>
        <begin position="24"/>
        <end position="1601"/>
    </location>
</feature>
<evidence type="ECO:0000256" key="8">
    <source>
        <dbReference type="ARBA" id="ARBA00022729"/>
    </source>
</evidence>
<dbReference type="InterPro" id="IPR011936">
    <property type="entry name" value="Myxo_disulph_rpt"/>
</dbReference>
<evidence type="ECO:0000256" key="19">
    <source>
        <dbReference type="ARBA" id="ARBA00067550"/>
    </source>
</evidence>
<keyword evidence="12" id="KW-0482">Metalloprotease</keyword>
<evidence type="ECO:0000256" key="15">
    <source>
        <dbReference type="ARBA" id="ARBA00023180"/>
    </source>
</evidence>
<evidence type="ECO:0000256" key="11">
    <source>
        <dbReference type="ARBA" id="ARBA00022833"/>
    </source>
</evidence>
<evidence type="ECO:0000256" key="18">
    <source>
        <dbReference type="ARBA" id="ARBA00066853"/>
    </source>
</evidence>
<dbReference type="InterPro" id="IPR035976">
    <property type="entry name" value="Sushi/SCR/CCP_sf"/>
</dbReference>
<evidence type="ECO:0000256" key="3">
    <source>
        <dbReference type="ARBA" id="ARBA00008721"/>
    </source>
</evidence>
<evidence type="ECO:0000256" key="6">
    <source>
        <dbReference type="ARBA" id="ARBA00022670"/>
    </source>
</evidence>
<evidence type="ECO:0000256" key="4">
    <source>
        <dbReference type="ARBA" id="ARBA00022525"/>
    </source>
</evidence>
<comment type="cofactor">
    <cofactor evidence="1">
        <name>Zn(2+)</name>
        <dbReference type="ChEBI" id="CHEBI:29105"/>
    </cofactor>
</comment>
<evidence type="ECO:0000256" key="9">
    <source>
        <dbReference type="ARBA" id="ARBA00022737"/>
    </source>
</evidence>
<keyword evidence="13" id="KW-0865">Zymogen</keyword>
<protein>
    <recommendedName>
        <fullName evidence="19">Pappalysin-1</fullName>
        <ecNumber evidence="18">3.4.24.79</ecNumber>
    </recommendedName>
    <alternativeName>
        <fullName evidence="20">Insulin-like growth factor-dependent IGF-binding protein 4 protease</fullName>
    </alternativeName>
    <alternativeName>
        <fullName evidence="21">Pregnancy-associated plasma protein A</fullName>
    </alternativeName>
</protein>
<evidence type="ECO:0000256" key="23">
    <source>
        <dbReference type="SAM" id="MobiDB-lite"/>
    </source>
</evidence>
<dbReference type="GO" id="GO:0006508">
    <property type="term" value="P:proteolysis"/>
    <property type="evidence" value="ECO:0007669"/>
    <property type="project" value="UniProtKB-KW"/>
</dbReference>
<dbReference type="InterPro" id="IPR000800">
    <property type="entry name" value="Notch_dom"/>
</dbReference>
<dbReference type="SUPFAM" id="SSF57535">
    <property type="entry name" value="Complement control module/SCR domain"/>
    <property type="match status" value="4"/>
</dbReference>
<dbReference type="Pfam" id="PF05572">
    <property type="entry name" value="Peptidase_M43"/>
    <property type="match status" value="1"/>
</dbReference>
<dbReference type="PANTHER" id="PTHR46130">
    <property type="entry name" value="LAMGL DOMAIN-CONTAINING PROTEIN"/>
    <property type="match status" value="1"/>
</dbReference>
<dbReference type="FunFam" id="2.10.70.10:FF:000068">
    <property type="entry name" value="Pappalysin 1"/>
    <property type="match status" value="1"/>
</dbReference>
<dbReference type="InterPro" id="IPR013320">
    <property type="entry name" value="ConA-like_dom_sf"/>
</dbReference>
<dbReference type="GO" id="GO:0046872">
    <property type="term" value="F:metal ion binding"/>
    <property type="evidence" value="ECO:0007669"/>
    <property type="project" value="UniProtKB-KW"/>
</dbReference>
<feature type="region of interest" description="Disordered" evidence="23">
    <location>
        <begin position="53"/>
        <end position="88"/>
    </location>
</feature>
<evidence type="ECO:0000256" key="14">
    <source>
        <dbReference type="ARBA" id="ARBA00023157"/>
    </source>
</evidence>
<keyword evidence="10" id="KW-0378">Hydrolase</keyword>
<keyword evidence="4" id="KW-0964">Secreted</keyword>
<evidence type="ECO:0000256" key="12">
    <source>
        <dbReference type="ARBA" id="ARBA00023049"/>
    </source>
</evidence>
<dbReference type="NCBIfam" id="TIGR02232">
    <property type="entry name" value="myxo_disulf_rpt"/>
    <property type="match status" value="1"/>
</dbReference>
<dbReference type="SMART" id="SM00004">
    <property type="entry name" value="NL"/>
    <property type="match status" value="3"/>
</dbReference>
<dbReference type="InterPro" id="IPR000436">
    <property type="entry name" value="Sushi_SCR_CCP_dom"/>
</dbReference>
<comment type="caution">
    <text evidence="22">Lacks conserved residue(s) required for the propagation of feature annotation.</text>
</comment>
<dbReference type="GO" id="GO:0007166">
    <property type="term" value="P:cell surface receptor signaling pathway"/>
    <property type="evidence" value="ECO:0007669"/>
    <property type="project" value="TreeGrafter"/>
</dbReference>
<keyword evidence="8 24" id="KW-0732">Signal</keyword>
<dbReference type="Proteomes" id="UP000694557">
    <property type="component" value="Unassembled WGS sequence"/>
</dbReference>
<keyword evidence="6" id="KW-0645">Protease</keyword>
<evidence type="ECO:0000256" key="10">
    <source>
        <dbReference type="ARBA" id="ARBA00022801"/>
    </source>
</evidence>
<feature type="domain" description="Sushi" evidence="25">
    <location>
        <begin position="1332"/>
        <end position="1396"/>
    </location>
</feature>
<evidence type="ECO:0000256" key="16">
    <source>
        <dbReference type="ARBA" id="ARBA00052840"/>
    </source>
</evidence>
<evidence type="ECO:0000256" key="7">
    <source>
        <dbReference type="ARBA" id="ARBA00022723"/>
    </source>
</evidence>
<dbReference type="InterPro" id="IPR008754">
    <property type="entry name" value="Peptidase_M43"/>
</dbReference>
<accession>A0A8C7FCT9</accession>
<keyword evidence="7" id="KW-0479">Metal-binding</keyword>
<reference evidence="26" key="1">
    <citation type="submission" date="2025-08" db="UniProtKB">
        <authorList>
            <consortium name="Ensembl"/>
        </authorList>
    </citation>
    <scope>IDENTIFICATION</scope>
</reference>
<evidence type="ECO:0000256" key="5">
    <source>
        <dbReference type="ARBA" id="ARBA00022659"/>
    </source>
</evidence>
<evidence type="ECO:0000256" key="24">
    <source>
        <dbReference type="SAM" id="SignalP"/>
    </source>
</evidence>
<feature type="domain" description="Sushi" evidence="25">
    <location>
        <begin position="1270"/>
        <end position="1331"/>
    </location>
</feature>
<dbReference type="GO" id="GO:0004222">
    <property type="term" value="F:metalloendopeptidase activity"/>
    <property type="evidence" value="ECO:0007669"/>
    <property type="project" value="TreeGrafter"/>
</dbReference>
<keyword evidence="27" id="KW-1185">Reference proteome</keyword>
<comment type="subcellular location">
    <subcellularLocation>
        <location evidence="2">Secreted</location>
    </subcellularLocation>
</comment>
<evidence type="ECO:0000256" key="22">
    <source>
        <dbReference type="PROSITE-ProRule" id="PRU00302"/>
    </source>
</evidence>
<evidence type="ECO:0000256" key="17">
    <source>
        <dbReference type="ARBA" id="ARBA00065954"/>
    </source>
</evidence>
<dbReference type="Gene3D" id="3.40.390.10">
    <property type="entry name" value="Collagenase (Catalytic Domain)"/>
    <property type="match status" value="1"/>
</dbReference>
<dbReference type="FunFam" id="2.10.70.10:FF:000045">
    <property type="entry name" value="Pappalysin 1"/>
    <property type="match status" value="1"/>
</dbReference>
<dbReference type="InterPro" id="IPR058897">
    <property type="entry name" value="PAPPA_SD_C"/>
</dbReference>
<dbReference type="Ensembl" id="ENSOKIT00005027705.1">
    <property type="protein sequence ID" value="ENSOKIP00005026193.1"/>
    <property type="gene ID" value="ENSOKIG00005011282.1"/>
</dbReference>
<dbReference type="SMART" id="SM00560">
    <property type="entry name" value="LamGL"/>
    <property type="match status" value="1"/>
</dbReference>
<dbReference type="FunFam" id="2.10.70.10:FF:000061">
    <property type="entry name" value="Pappalysin 1"/>
    <property type="match status" value="1"/>
</dbReference>
<dbReference type="PANTHER" id="PTHR46130:SF2">
    <property type="entry name" value="PAPPALYSIN-1"/>
    <property type="match status" value="1"/>
</dbReference>
<sequence length="1601" mass="179068">MKLWTFPWLLCLVILILCFGSECGTVRRKGRSKRDLVRIREARATFPGACATRLPRGKRSLPGLERRVPRQRRRSSQAEENSPGRGKAVYFTGRGDQLRLKPGVEIPRGNFTLEMWIKPEGGQRSPTVIAGLYDKCFYASSDRGWLLGIRAVSEQGNCDPRFFFSLKTDRAHKVTSIHSNGQYLPNTWAHLAVTYDGLYMKLYVNGAQVGVSREQSGNVFSYLTKKCKVLMVGGNALNHNYRGAVERVNLWREARGQRQIIRDMQGHEDPQDAPQLVIWETFEHPARKWLTVKDGSFPQQEEGSGSGGSLDTTLEPPTCGQTICDNVEVVTNYNRTWTFRKPKRMRYRVVNVWDDAGRRPTVMPHQIQLQHQDLNKAFAVYNITWELSVHNVTNSSLRNRLVLANCDISKVGDEACDPECNHTLTGFDAGDCKRHRSRCPEYKQGNGVCDPECNWDNFFYDNGDCCNPNVTDVTKTCFNRSSPHRAYLDVKELKEILNLDGSTHLNVFFANSSDEDLAGVATWPWDKEALTHLGGIVLNPSFYGTFGHTHTMIHEVGHSLGLYHVFRGISEIESCNDACLETEPSLETGDLCEDTNPTPKYKYCRDPEPGNDTCERRHFTHTPYNNYMSYADDDCTDSFTPNQVARMHCYLDLIYQTWQPASKPPPVPMAPQVVGQDHDAITMEWFPPISGHFYDREVGSVCDKCTEGRVLLQYASNSSSPRPCAPSGHWSPREAEGPPDVEQACEPSVRTWSPNAGIEQGAVGLSECPLQGCMLQLEFPHPLVPDSLTVWVTFFSPEETAFPAIHNILLLTVSGNNLSLGPSNVFCDTPLTLKLDVEEEVYGVQFFTMEQHLEIDATLLASKPNCLLCRHCKPLRHRLLRQPPFSHAPHVHIRRKFSSVCVFRDVVPSSVYTYQVQTISARSESEPSPPLTHQLGAPYCGDGRIQRAQGEECDDMNSMNGDGCSSQCKKEPFFNCVEEPSMCYFYDGDGVCEDFERETSVRDCGLYTPSGFLDQWATAVHVSHQESLYCPGEVAAGYPAVTKAIGLRSGVMGYGWAKAEVTYTYLQLCSLLTQAYFSHPMVAAAVIIHLAADGTGYIDQTQCNITVQLVDTKEVIHSLGDWRLTCRTNPLVIPVSHDLSVAFYRTKAILVEFRSHLVAISGVGLRSFQFFDPITISGCQSNEIYNPMGQSCVHYSCEAIDCQEPLIRNAELKCSSLGFFNGARCTITCNSGYVLQVHRDDDIIKTQSDSTVTITCADGKWNKQVSCEPVDCGLPDKYHVHPANFNFPEGTTYGRRSTFQCREPAQLVGSNNTLTCLEDGLWSFPEALCELRCPAPPHVPNAMLQTKRCNDTGLKVGSLCKYKCKPGYHVTNKPKRRAFKRQCTEDGSWLEGACEPVTCDPPPAIFHGMYQCTDGFRFDSTCWINCPGANHTGPSTNVIRCRKDGNWTGSFKLCPQSMGQCSLPQNLNPSIRVSCKKGHGIGEECELMCKDSNNDVVILPSNMTADSVLKEHWRNPPKVKVCVSVTSPTDVLHKPFMGDNYCDSVNNRAFCNYDGGDCCHSTVKTKKVIPFPMSCDIREDCACRDPNAPEKRKDEHVHSLG</sequence>
<dbReference type="FunFam" id="2.10.70.10:FF:000057">
    <property type="entry name" value="Pappalysin 1"/>
    <property type="match status" value="1"/>
</dbReference>
<comment type="similarity">
    <text evidence="3">Belongs to the peptidase M43B family.</text>
</comment>
<gene>
    <name evidence="26" type="primary">PAPPA</name>
    <name evidence="26" type="synonym">LOC109868679</name>
</gene>
<feature type="domain" description="Sushi" evidence="25">
    <location>
        <begin position="1200"/>
        <end position="1269"/>
    </location>
</feature>
<evidence type="ECO:0000313" key="27">
    <source>
        <dbReference type="Proteomes" id="UP000694557"/>
    </source>
</evidence>
<dbReference type="CDD" id="cd04275">
    <property type="entry name" value="ZnMc_pappalysin_like"/>
    <property type="match status" value="1"/>
</dbReference>
<dbReference type="Gene3D" id="2.60.120.200">
    <property type="match status" value="1"/>
</dbReference>
<feature type="signal peptide" evidence="24">
    <location>
        <begin position="1"/>
        <end position="23"/>
    </location>
</feature>
<dbReference type="InterPro" id="IPR006558">
    <property type="entry name" value="LamG-like"/>
</dbReference>
<evidence type="ECO:0000256" key="1">
    <source>
        <dbReference type="ARBA" id="ARBA00001947"/>
    </source>
</evidence>
<dbReference type="Gene3D" id="2.10.70.10">
    <property type="entry name" value="Complement Module, domain 1"/>
    <property type="match status" value="4"/>
</dbReference>
<comment type="catalytic activity">
    <reaction evidence="16">
        <text>Cleavage of the 135-Met-|-Lys-136 bond in insulin-like growth factor binding protein (IGFBP)-4, and the 143-Ser-|-Lys-144 bond in IGFBP-5.</text>
        <dbReference type="EC" id="3.4.24.79"/>
    </reaction>
</comment>
<dbReference type="SUPFAM" id="SSF55486">
    <property type="entry name" value="Metalloproteases ('zincins'), catalytic domain"/>
    <property type="match status" value="2"/>
</dbReference>
<proteinExistence type="inferred from homology"/>
<evidence type="ECO:0000259" key="25">
    <source>
        <dbReference type="PROSITE" id="PS50923"/>
    </source>
</evidence>
<feature type="domain" description="Sushi" evidence="25">
    <location>
        <begin position="1397"/>
        <end position="1456"/>
    </location>
</feature>
<dbReference type="Pfam" id="PF00084">
    <property type="entry name" value="Sushi"/>
    <property type="match status" value="4"/>
</dbReference>
<dbReference type="GeneTree" id="ENSGT00940000156654"/>
<comment type="subunit">
    <text evidence="17">Homodimer; disulfide-linked. In pregnancy serum, predominantly found as a disulfide-linked 2:2 heterotetramer with the proform of PRG2.</text>
</comment>
<feature type="region of interest" description="Disordered" evidence="23">
    <location>
        <begin position="716"/>
        <end position="741"/>
    </location>
</feature>
<dbReference type="SMART" id="SM00032">
    <property type="entry name" value="CCP"/>
    <property type="match status" value="4"/>
</dbReference>